<name>A0AAN7QMS7_9COLE</name>
<dbReference type="PANTHER" id="PTHR23278">
    <property type="entry name" value="SIDESTEP PROTEIN"/>
    <property type="match status" value="1"/>
</dbReference>
<evidence type="ECO:0000256" key="2">
    <source>
        <dbReference type="ARBA" id="ARBA00022692"/>
    </source>
</evidence>
<keyword evidence="2 6" id="KW-0812">Transmembrane</keyword>
<dbReference type="AlphaFoldDB" id="A0AAN7QMS7"/>
<feature type="domain" description="Ig-like" evidence="7">
    <location>
        <begin position="467"/>
        <end position="549"/>
    </location>
</feature>
<dbReference type="SUPFAM" id="SSF48726">
    <property type="entry name" value="Immunoglobulin"/>
    <property type="match status" value="5"/>
</dbReference>
<keyword evidence="4 6" id="KW-0472">Membrane</keyword>
<reference evidence="9" key="1">
    <citation type="submission" date="2023-01" db="EMBL/GenBank/DDBJ databases">
        <title>Key to firefly adult light organ development and bioluminescence: homeobox transcription factors regulate luciferase expression and transportation to peroxisome.</title>
        <authorList>
            <person name="Fu X."/>
        </authorList>
    </citation>
    <scope>NUCLEOTIDE SEQUENCE [LARGE SCALE GENOMIC DNA]</scope>
</reference>
<evidence type="ECO:0000313" key="8">
    <source>
        <dbReference type="EMBL" id="KAK4885048.1"/>
    </source>
</evidence>
<feature type="domain" description="Ig-like" evidence="7">
    <location>
        <begin position="370"/>
        <end position="462"/>
    </location>
</feature>
<feature type="transmembrane region" description="Helical" evidence="6">
    <location>
        <begin position="676"/>
        <end position="697"/>
    </location>
</feature>
<dbReference type="InterPro" id="IPR003599">
    <property type="entry name" value="Ig_sub"/>
</dbReference>
<dbReference type="PANTHER" id="PTHR23278:SF30">
    <property type="entry name" value="SIDESTEP VIII, ISOFORM B"/>
    <property type="match status" value="1"/>
</dbReference>
<dbReference type="Pfam" id="PF08205">
    <property type="entry name" value="C2-set_2"/>
    <property type="match status" value="1"/>
</dbReference>
<feature type="domain" description="Ig-like" evidence="7">
    <location>
        <begin position="271"/>
        <end position="343"/>
    </location>
</feature>
<dbReference type="InterPro" id="IPR013106">
    <property type="entry name" value="Ig_V-set"/>
</dbReference>
<dbReference type="InterPro" id="IPR036179">
    <property type="entry name" value="Ig-like_dom_sf"/>
</dbReference>
<dbReference type="Pfam" id="PF13927">
    <property type="entry name" value="Ig_3"/>
    <property type="match status" value="1"/>
</dbReference>
<comment type="subcellular location">
    <subcellularLocation>
        <location evidence="1">Membrane</location>
        <topology evidence="1">Single-pass membrane protein</topology>
    </subcellularLocation>
</comment>
<evidence type="ECO:0000256" key="1">
    <source>
        <dbReference type="ARBA" id="ARBA00004167"/>
    </source>
</evidence>
<feature type="domain" description="Ig-like" evidence="7">
    <location>
        <begin position="55"/>
        <end position="160"/>
    </location>
</feature>
<dbReference type="InterPro" id="IPR036116">
    <property type="entry name" value="FN3_sf"/>
</dbReference>
<evidence type="ECO:0000313" key="9">
    <source>
        <dbReference type="Proteomes" id="UP001353858"/>
    </source>
</evidence>
<comment type="caution">
    <text evidence="8">The sequence shown here is derived from an EMBL/GenBank/DDBJ whole genome shotgun (WGS) entry which is preliminary data.</text>
</comment>
<dbReference type="Pfam" id="PF13895">
    <property type="entry name" value="Ig_2"/>
    <property type="match status" value="1"/>
</dbReference>
<dbReference type="InterPro" id="IPR003598">
    <property type="entry name" value="Ig_sub2"/>
</dbReference>
<dbReference type="Pfam" id="PF07686">
    <property type="entry name" value="V-set"/>
    <property type="match status" value="1"/>
</dbReference>
<evidence type="ECO:0000256" key="6">
    <source>
        <dbReference type="SAM" id="Phobius"/>
    </source>
</evidence>
<evidence type="ECO:0000256" key="4">
    <source>
        <dbReference type="ARBA" id="ARBA00023136"/>
    </source>
</evidence>
<keyword evidence="5" id="KW-1015">Disulfide bond</keyword>
<protein>
    <recommendedName>
        <fullName evidence="7">Ig-like domain-containing protein</fullName>
    </recommendedName>
</protein>
<feature type="domain" description="Ig-like" evidence="7">
    <location>
        <begin position="179"/>
        <end position="264"/>
    </location>
</feature>
<keyword evidence="9" id="KW-1185">Reference proteome</keyword>
<dbReference type="InterPro" id="IPR013162">
    <property type="entry name" value="CD80_C2-set"/>
</dbReference>
<dbReference type="EMBL" id="JARPUR010000001">
    <property type="protein sequence ID" value="KAK4885048.1"/>
    <property type="molecule type" value="Genomic_DNA"/>
</dbReference>
<sequence>MMLMLLKTFKSARKDYINSVAHFLLVLVGSIWFQTFHVKSEDDSGKVFHSIEAVQGGVAKLPCDITPAVIGDKMHIVIWYKEGIKSKPVPIYTFDSRDKQLKQGKHWSNEHILGGRAYFRYQDEPAKLTLDSVKESDGGIYQCRVDFRQAPTKNIKVNLTIIVPPEKLSILDEKGVHIPHYILGPYNEGASVNITCVATGGRPLPKVTWWQENALLDESYETLSARRVRNILHLEQLKRRDLHRVFTCQASNNQLVSPISSSVTLDMNLRPLWVKFVGENRPLSAESTYELSCEVVGSRPPPAITWWKGSIQMTNTRETTSPDSNTTVGILTFTPTIDDGGKYLSCRGQQQLIPGSGIEDGWKLDIHHVPLVSLELGSNLNGSTIKEGVDVYFECNIKSNPWVYKVSWRHNGKILYNNAAIGTIVSNQSLVLQNVTRLRSGLYTCVGSNQEGDGESNPVQLDVKFAPVCRPGQPKIYGVARQEIAEIRCELEANPTDVQFTWKFNNTDNSILTVDLPQNLIVNDRARSIASYQPMTERDYGTLLCSGTNEIGDQREPCIFYINPAGKPDALSNCTIINQTVDSLHIECIEGFDGGLNQEFIMELYDTLTRKLVNNVTSKIPVFTVSGLESGLGFQIGLYAINKKGKSSTAYLQTFTLKSAEKHTALTPVLLHITPILGIIIGVVTALILVAIVIVVIKRLRNSDMQDDACKDTQLSVASRDTESNIDKNSMLVLNRDLNISSGSIEDKNPDIVPLNNGDSEYQEEERAFERLNNSTLRSYNRLQSVADDRKPSLYDNYNASEVTYAELSLVKQQMSPVIYSNQQSIPMSVIRTQEPTVYAQIDVAKCVPSYLSSSGLSYPCPTPGISQQHYSEYPLRHSGDEHQPEPYTTAETPLINNRENNVGQPLLEGVCNRLPIKSQPRATATATRF</sequence>
<evidence type="ECO:0000259" key="7">
    <source>
        <dbReference type="PROSITE" id="PS50835"/>
    </source>
</evidence>
<dbReference type="SMART" id="SM00408">
    <property type="entry name" value="IGc2"/>
    <property type="match status" value="4"/>
</dbReference>
<dbReference type="Proteomes" id="UP001353858">
    <property type="component" value="Unassembled WGS sequence"/>
</dbReference>
<dbReference type="InterPro" id="IPR007110">
    <property type="entry name" value="Ig-like_dom"/>
</dbReference>
<dbReference type="SUPFAM" id="SSF49265">
    <property type="entry name" value="Fibronectin type III"/>
    <property type="match status" value="1"/>
</dbReference>
<keyword evidence="3 6" id="KW-1133">Transmembrane helix</keyword>
<dbReference type="GO" id="GO:0016020">
    <property type="term" value="C:membrane"/>
    <property type="evidence" value="ECO:0007669"/>
    <property type="project" value="UniProtKB-SubCell"/>
</dbReference>
<evidence type="ECO:0000256" key="5">
    <source>
        <dbReference type="ARBA" id="ARBA00023157"/>
    </source>
</evidence>
<gene>
    <name evidence="8" type="ORF">RN001_001319</name>
</gene>
<evidence type="ECO:0000256" key="3">
    <source>
        <dbReference type="ARBA" id="ARBA00022989"/>
    </source>
</evidence>
<dbReference type="SMART" id="SM00409">
    <property type="entry name" value="IG"/>
    <property type="match status" value="3"/>
</dbReference>
<accession>A0AAN7QMS7</accession>
<proteinExistence type="predicted"/>
<dbReference type="Gene3D" id="2.60.40.10">
    <property type="entry name" value="Immunoglobulins"/>
    <property type="match status" value="5"/>
</dbReference>
<dbReference type="PROSITE" id="PS50835">
    <property type="entry name" value="IG_LIKE"/>
    <property type="match status" value="5"/>
</dbReference>
<dbReference type="InterPro" id="IPR013783">
    <property type="entry name" value="Ig-like_fold"/>
</dbReference>
<organism evidence="8 9">
    <name type="scientific">Aquatica leii</name>
    <dbReference type="NCBI Taxonomy" id="1421715"/>
    <lineage>
        <taxon>Eukaryota</taxon>
        <taxon>Metazoa</taxon>
        <taxon>Ecdysozoa</taxon>
        <taxon>Arthropoda</taxon>
        <taxon>Hexapoda</taxon>
        <taxon>Insecta</taxon>
        <taxon>Pterygota</taxon>
        <taxon>Neoptera</taxon>
        <taxon>Endopterygota</taxon>
        <taxon>Coleoptera</taxon>
        <taxon>Polyphaga</taxon>
        <taxon>Elateriformia</taxon>
        <taxon>Elateroidea</taxon>
        <taxon>Lampyridae</taxon>
        <taxon>Luciolinae</taxon>
        <taxon>Aquatica</taxon>
    </lineage>
</organism>